<dbReference type="InterPro" id="IPR019861">
    <property type="entry name" value="PorP/SprF_Bacteroidetes"/>
</dbReference>
<evidence type="ECO:0000256" key="1">
    <source>
        <dbReference type="SAM" id="SignalP"/>
    </source>
</evidence>
<keyword evidence="1" id="KW-0732">Signal</keyword>
<keyword evidence="3" id="KW-1185">Reference proteome</keyword>
<name>A0A1M7IT39_9FLAO</name>
<evidence type="ECO:0000313" key="2">
    <source>
        <dbReference type="EMBL" id="SHM43890.1"/>
    </source>
</evidence>
<dbReference type="Proteomes" id="UP000184364">
    <property type="component" value="Unassembled WGS sequence"/>
</dbReference>
<dbReference type="AlphaFoldDB" id="A0A1M7IT39"/>
<dbReference type="STRING" id="1302687.SAMN05444267_10488"/>
<dbReference type="Pfam" id="PF11751">
    <property type="entry name" value="PorP_SprF"/>
    <property type="match status" value="1"/>
</dbReference>
<gene>
    <name evidence="2" type="ORF">SAMN05444267_10488</name>
</gene>
<proteinExistence type="predicted"/>
<dbReference type="OrthoDB" id="891773at2"/>
<evidence type="ECO:0000313" key="3">
    <source>
        <dbReference type="Proteomes" id="UP000184364"/>
    </source>
</evidence>
<sequence length="153" mass="17069">MKTIKYIIIAILLMNKAYAQLNPMGSLYFQNQYLANPAMAGIVQGWEINAGYKAQWTAIDGAPTMQSTTATYGITGRKIGLGVNTYNENAGVFRKTAFKATYAYHLPLNDNQSFIDFGLSVGMMNEWIDFNKVIGDPDDHSLHQFNARPLYAD</sequence>
<feature type="signal peptide" evidence="1">
    <location>
        <begin position="1"/>
        <end position="19"/>
    </location>
</feature>
<accession>A0A1M7IT39</accession>
<reference evidence="3" key="1">
    <citation type="submission" date="2016-11" db="EMBL/GenBank/DDBJ databases">
        <authorList>
            <person name="Varghese N."/>
            <person name="Submissions S."/>
        </authorList>
    </citation>
    <scope>NUCLEOTIDE SEQUENCE [LARGE SCALE GENOMIC DNA]</scope>
    <source>
        <strain evidence="3">DSM 26899</strain>
    </source>
</reference>
<feature type="chain" id="PRO_5009927017" evidence="1">
    <location>
        <begin position="20"/>
        <end position="153"/>
    </location>
</feature>
<organism evidence="2 3">
    <name type="scientific">Chryseobacterium polytrichastri</name>
    <dbReference type="NCBI Taxonomy" id="1302687"/>
    <lineage>
        <taxon>Bacteria</taxon>
        <taxon>Pseudomonadati</taxon>
        <taxon>Bacteroidota</taxon>
        <taxon>Flavobacteriia</taxon>
        <taxon>Flavobacteriales</taxon>
        <taxon>Weeksellaceae</taxon>
        <taxon>Chryseobacterium group</taxon>
        <taxon>Chryseobacterium</taxon>
    </lineage>
</organism>
<protein>
    <submittedName>
        <fullName evidence="2">Type IX secretion system membrane protein, PorP/SprF family</fullName>
    </submittedName>
</protein>
<dbReference type="NCBIfam" id="TIGR03519">
    <property type="entry name" value="T9SS_PorP_fam"/>
    <property type="match status" value="1"/>
</dbReference>
<dbReference type="EMBL" id="FRAV01000048">
    <property type="protein sequence ID" value="SHM43890.1"/>
    <property type="molecule type" value="Genomic_DNA"/>
</dbReference>